<reference evidence="2 3" key="1">
    <citation type="submission" date="2018-10" db="EMBL/GenBank/DDBJ databases">
        <title>Aeromicrobium sp. 9W16Y-2 whole genome shotgun sequence.</title>
        <authorList>
            <person name="Li F."/>
        </authorList>
    </citation>
    <scope>NUCLEOTIDE SEQUENCE [LARGE SCALE GENOMIC DNA]</scope>
    <source>
        <strain evidence="2 3">9W16Y-2</strain>
    </source>
</reference>
<organism evidence="2 3">
    <name type="scientific">Aeromicrobium phragmitis</name>
    <dbReference type="NCBI Taxonomy" id="2478914"/>
    <lineage>
        <taxon>Bacteria</taxon>
        <taxon>Bacillati</taxon>
        <taxon>Actinomycetota</taxon>
        <taxon>Actinomycetes</taxon>
        <taxon>Propionibacteriales</taxon>
        <taxon>Nocardioidaceae</taxon>
        <taxon>Aeromicrobium</taxon>
    </lineage>
</organism>
<gene>
    <name evidence="2" type="ORF">D9V41_07410</name>
</gene>
<evidence type="ECO:0000313" key="2">
    <source>
        <dbReference type="EMBL" id="RLV56249.1"/>
    </source>
</evidence>
<feature type="region of interest" description="Disordered" evidence="1">
    <location>
        <begin position="1"/>
        <end position="70"/>
    </location>
</feature>
<proteinExistence type="predicted"/>
<keyword evidence="3" id="KW-1185">Reference proteome</keyword>
<accession>A0A3L8PN80</accession>
<sequence length="70" mass="7421">MFLGERCEVSSPHGGHLVGRQPGEGTDESRSRDDEPRQLVSHVIADAIAHAQEPATTGDAASISEQEVTP</sequence>
<dbReference type="AlphaFoldDB" id="A0A3L8PN80"/>
<feature type="compositionally biased region" description="Basic and acidic residues" evidence="1">
    <location>
        <begin position="27"/>
        <end position="37"/>
    </location>
</feature>
<comment type="caution">
    <text evidence="2">The sequence shown here is derived from an EMBL/GenBank/DDBJ whole genome shotgun (WGS) entry which is preliminary data.</text>
</comment>
<name>A0A3L8PN80_9ACTN</name>
<evidence type="ECO:0000313" key="3">
    <source>
        <dbReference type="Proteomes" id="UP000282515"/>
    </source>
</evidence>
<dbReference type="EMBL" id="RDBF01000004">
    <property type="protein sequence ID" value="RLV56249.1"/>
    <property type="molecule type" value="Genomic_DNA"/>
</dbReference>
<evidence type="ECO:0000256" key="1">
    <source>
        <dbReference type="SAM" id="MobiDB-lite"/>
    </source>
</evidence>
<protein>
    <submittedName>
        <fullName evidence="2">Uncharacterized protein</fullName>
    </submittedName>
</protein>
<dbReference type="Proteomes" id="UP000282515">
    <property type="component" value="Unassembled WGS sequence"/>
</dbReference>